<evidence type="ECO:0000313" key="2">
    <source>
        <dbReference type="EMBL" id="KAF9536175.1"/>
    </source>
</evidence>
<name>A0A9P6JXF9_9FUNG</name>
<proteinExistence type="predicted"/>
<gene>
    <name evidence="2" type="ORF">EC957_012262</name>
</gene>
<evidence type="ECO:0000259" key="1">
    <source>
        <dbReference type="Pfam" id="PF05699"/>
    </source>
</evidence>
<dbReference type="InterPro" id="IPR008906">
    <property type="entry name" value="HATC_C_dom"/>
</dbReference>
<dbReference type="GO" id="GO:0046983">
    <property type="term" value="F:protein dimerization activity"/>
    <property type="evidence" value="ECO:0007669"/>
    <property type="project" value="InterPro"/>
</dbReference>
<accession>A0A9P6JXF9</accession>
<sequence length="55" mass="6247">MEDMYPMMAQLARGYLAVQATSSESERLFSKAGLLLPAKKANLTYQNFFNMLMHS</sequence>
<feature type="domain" description="HAT C-terminal dimerisation" evidence="1">
    <location>
        <begin position="3"/>
        <end position="47"/>
    </location>
</feature>
<feature type="non-terminal residue" evidence="2">
    <location>
        <position position="55"/>
    </location>
</feature>
<comment type="caution">
    <text evidence="2">The sequence shown here is derived from an EMBL/GenBank/DDBJ whole genome shotgun (WGS) entry which is preliminary data.</text>
</comment>
<dbReference type="InterPro" id="IPR012337">
    <property type="entry name" value="RNaseH-like_sf"/>
</dbReference>
<keyword evidence="3" id="KW-1185">Reference proteome</keyword>
<evidence type="ECO:0000313" key="3">
    <source>
        <dbReference type="Proteomes" id="UP000723463"/>
    </source>
</evidence>
<dbReference type="AlphaFoldDB" id="A0A9P6JXF9"/>
<dbReference type="Pfam" id="PF05699">
    <property type="entry name" value="Dimer_Tnp_hAT"/>
    <property type="match status" value="1"/>
</dbReference>
<reference evidence="2" key="1">
    <citation type="journal article" date="2020" name="Fungal Divers.">
        <title>Resolving the Mortierellaceae phylogeny through synthesis of multi-gene phylogenetics and phylogenomics.</title>
        <authorList>
            <person name="Vandepol N."/>
            <person name="Liber J."/>
            <person name="Desiro A."/>
            <person name="Na H."/>
            <person name="Kennedy M."/>
            <person name="Barry K."/>
            <person name="Grigoriev I.V."/>
            <person name="Miller A.N."/>
            <person name="O'Donnell K."/>
            <person name="Stajich J.E."/>
            <person name="Bonito G."/>
        </authorList>
    </citation>
    <scope>NUCLEOTIDE SEQUENCE</scope>
    <source>
        <strain evidence="2">NRRL 2591</strain>
    </source>
</reference>
<organism evidence="2 3">
    <name type="scientific">Mortierella hygrophila</name>
    <dbReference type="NCBI Taxonomy" id="979708"/>
    <lineage>
        <taxon>Eukaryota</taxon>
        <taxon>Fungi</taxon>
        <taxon>Fungi incertae sedis</taxon>
        <taxon>Mucoromycota</taxon>
        <taxon>Mortierellomycotina</taxon>
        <taxon>Mortierellomycetes</taxon>
        <taxon>Mortierellales</taxon>
        <taxon>Mortierellaceae</taxon>
        <taxon>Mortierella</taxon>
    </lineage>
</organism>
<dbReference type="EMBL" id="JAAAXW010000947">
    <property type="protein sequence ID" value="KAF9536175.1"/>
    <property type="molecule type" value="Genomic_DNA"/>
</dbReference>
<protein>
    <recommendedName>
        <fullName evidence="1">HAT C-terminal dimerisation domain-containing protein</fullName>
    </recommendedName>
</protein>
<dbReference type="SUPFAM" id="SSF53098">
    <property type="entry name" value="Ribonuclease H-like"/>
    <property type="match status" value="1"/>
</dbReference>
<dbReference type="Proteomes" id="UP000723463">
    <property type="component" value="Unassembled WGS sequence"/>
</dbReference>